<geneLocation type="plasmid" evidence="1 2">
    <name>SNP1</name>
</geneLocation>
<proteinExistence type="predicted"/>
<evidence type="ECO:0000313" key="2">
    <source>
        <dbReference type="Proteomes" id="UP001059597"/>
    </source>
</evidence>
<accession>A0ABN6RA23</accession>
<sequence>MAARTERVACGWPPVRFTQRRTLAEEHWRAVQPAAVPDWNVAMSGARHVGPAQLAPVYRALRKALEDGKKEPGVADFY</sequence>
<dbReference type="Proteomes" id="UP001059597">
    <property type="component" value="Plasmid SNP1"/>
</dbReference>
<evidence type="ECO:0008006" key="3">
    <source>
        <dbReference type="Google" id="ProtNLM"/>
    </source>
</evidence>
<gene>
    <name evidence="1" type="ORF">HEK616_82930</name>
</gene>
<name>A0ABN6RA23_STRNI</name>
<keyword evidence="2" id="KW-1185">Reference proteome</keyword>
<dbReference type="EMBL" id="AP026074">
    <property type="protein sequence ID" value="BDM74806.1"/>
    <property type="molecule type" value="Genomic_DNA"/>
</dbReference>
<reference evidence="1" key="1">
    <citation type="submission" date="2022-06" db="EMBL/GenBank/DDBJ databases">
        <title>Complete genome sequence of Streptomyces nigrescens HEK616.</title>
        <authorList>
            <person name="Asamizu S."/>
            <person name="Onaka H."/>
        </authorList>
    </citation>
    <scope>NUCLEOTIDE SEQUENCE</scope>
    <source>
        <strain evidence="1">HEK616</strain>
        <plasmid evidence="1">SNP1</plasmid>
    </source>
</reference>
<organism evidence="1 2">
    <name type="scientific">Streptomyces nigrescens</name>
    <dbReference type="NCBI Taxonomy" id="1920"/>
    <lineage>
        <taxon>Bacteria</taxon>
        <taxon>Bacillati</taxon>
        <taxon>Actinomycetota</taxon>
        <taxon>Actinomycetes</taxon>
        <taxon>Kitasatosporales</taxon>
        <taxon>Streptomycetaceae</taxon>
        <taxon>Streptomyces</taxon>
    </lineage>
</organism>
<keyword evidence="1" id="KW-0614">Plasmid</keyword>
<protein>
    <recommendedName>
        <fullName evidence="3">Transposase</fullName>
    </recommendedName>
</protein>
<evidence type="ECO:0000313" key="1">
    <source>
        <dbReference type="EMBL" id="BDM74806.1"/>
    </source>
</evidence>